<proteinExistence type="inferred from homology"/>
<dbReference type="Gene3D" id="1.10.287.70">
    <property type="match status" value="2"/>
</dbReference>
<evidence type="ECO:0000259" key="11">
    <source>
        <dbReference type="Pfam" id="PF07885"/>
    </source>
</evidence>
<evidence type="ECO:0000256" key="5">
    <source>
        <dbReference type="ARBA" id="ARBA00023065"/>
    </source>
</evidence>
<dbReference type="PANTHER" id="PTHR11003:SF330">
    <property type="entry name" value="POTASSIUM CHANNEL DOMAIN-CONTAINING PROTEIN"/>
    <property type="match status" value="1"/>
</dbReference>
<feature type="region of interest" description="Disordered" evidence="9">
    <location>
        <begin position="957"/>
        <end position="976"/>
    </location>
</feature>
<evidence type="ECO:0000256" key="9">
    <source>
        <dbReference type="SAM" id="MobiDB-lite"/>
    </source>
</evidence>
<feature type="compositionally biased region" description="Basic and acidic residues" evidence="9">
    <location>
        <begin position="40"/>
        <end position="50"/>
    </location>
</feature>
<feature type="compositionally biased region" description="Polar residues" evidence="9">
    <location>
        <begin position="8"/>
        <end position="23"/>
    </location>
</feature>
<dbReference type="EMBL" id="AGNL01048632">
    <property type="protein sequence ID" value="EJK45283.1"/>
    <property type="molecule type" value="Genomic_DNA"/>
</dbReference>
<feature type="region of interest" description="Disordered" evidence="9">
    <location>
        <begin position="1"/>
        <end position="84"/>
    </location>
</feature>
<organism evidence="12 13">
    <name type="scientific">Thalassiosira oceanica</name>
    <name type="common">Marine diatom</name>
    <dbReference type="NCBI Taxonomy" id="159749"/>
    <lineage>
        <taxon>Eukaryota</taxon>
        <taxon>Sar</taxon>
        <taxon>Stramenopiles</taxon>
        <taxon>Ochrophyta</taxon>
        <taxon>Bacillariophyta</taxon>
        <taxon>Coscinodiscophyceae</taxon>
        <taxon>Thalassiosirophycidae</taxon>
        <taxon>Thalassiosirales</taxon>
        <taxon>Thalassiosiraceae</taxon>
        <taxon>Thalassiosira</taxon>
    </lineage>
</organism>
<dbReference type="InterPro" id="IPR003280">
    <property type="entry name" value="2pore_dom_K_chnl"/>
</dbReference>
<dbReference type="AlphaFoldDB" id="K0QZY0"/>
<dbReference type="OrthoDB" id="415460at2759"/>
<sequence length="1052" mass="115727">MPADNKNLPRQGSLSEASTGTGTKSKDGEKSVINSVHSPLEQEREEELHRVKLLGRLRTSERSDSSFGFFSEPSCPDESDNGSSNFDFQRKMLYRQRLKDFDHDGDTSLSSSNISPTPQRFRIQFNNSFTSDGASVKSSGRVRNKIAASMSSTRNSNEQIPPSMPDLSRDRDSVDEENNSTSGDSSIQGARITEQSGGEPSSSAIQPGLPTQQFHIGSTEGTGADFIRRNQRRNFSGHRRVRSGDGRAADIMNSSIGRPDWMGQLIDNIPIPENVDDDDASSGVMLFNNMRGNSPGRRVPTTGQPPLAFGVHRRQGSVSASTPTMHVPGQFEQLQHLFASNSTSADTFDLSDGSGSQSAQIAPSHERQPSRHVRFLSKSSSIQKSPVPKHDRWLAAYQAANGITRQRRMMDDDDESSFGSYSSNTSSSYTDNSDGYARRPRTIRIGSKPIAKASNFDKIMKRINSVLNVNLYGNDGTEGENGKVTYPTFYCPNCKTYQRDYINFATATGQYDTPLGYLVLYFAMYLVASLTVFGFEEGWSAIDCIYFSVITLTTAGLGDLVPSTDEAKIVCSCFIFIGVATIGLLLGTLIADSLDKAKRKEANEAQIRDCPLCNKTAFPAPNPARTQGGGSHDRCVPASPMDGSIGLDLFRPQTNKKTLQPSKIHTRHMSIEVGSRMAAQLFDYSARGDGGSDPMGATPFFYDKEKAYHSSIYNSSIRPKGGQRAVEMKYMDSGSSYSSASTEEADVSKPMTRLEAMKYVIVTLNQALMNAGFILALGTFGFHLIENMGFVDSFYFTTCLLTSVGYGDVVPKTDVGKVFTTVFVIIAGTVLLHNMTLISMIPLELRKRRVEHAVLGQFGSQLTDDELRELSTGRLINRLKLATNRPVGLEECTREMFSLAMLVRLGRITEDDVKATFSAFRRLDIGQHGKLNSRTIIEGEVMRVRSQMNIAAMAQAGEGSELEDRSQLSSTPQQHAFRHPPEQIHLTTMNLPPAPTRQISDESPGRFGTTTPYAFGPVYDSMDSFIRHPSVVVDADVYRNRDSNASYYGQSF</sequence>
<dbReference type="OMA" id="QIAPSHE"/>
<dbReference type="GO" id="GO:0015271">
    <property type="term" value="F:outward rectifier potassium channel activity"/>
    <property type="evidence" value="ECO:0007669"/>
    <property type="project" value="TreeGrafter"/>
</dbReference>
<feature type="transmembrane region" description="Helical" evidence="10">
    <location>
        <begin position="818"/>
        <end position="841"/>
    </location>
</feature>
<dbReference type="GO" id="GO:0005886">
    <property type="term" value="C:plasma membrane"/>
    <property type="evidence" value="ECO:0007669"/>
    <property type="project" value="TreeGrafter"/>
</dbReference>
<feature type="compositionally biased region" description="Polar residues" evidence="9">
    <location>
        <begin position="149"/>
        <end position="160"/>
    </location>
</feature>
<feature type="transmembrane region" description="Helical" evidence="10">
    <location>
        <begin position="515"/>
        <end position="535"/>
    </location>
</feature>
<feature type="compositionally biased region" description="Basic residues" evidence="9">
    <location>
        <begin position="229"/>
        <end position="241"/>
    </location>
</feature>
<evidence type="ECO:0000256" key="1">
    <source>
        <dbReference type="ARBA" id="ARBA00004141"/>
    </source>
</evidence>
<comment type="subcellular location">
    <subcellularLocation>
        <location evidence="1">Membrane</location>
        <topology evidence="1">Multi-pass membrane protein</topology>
    </subcellularLocation>
</comment>
<evidence type="ECO:0000256" key="3">
    <source>
        <dbReference type="ARBA" id="ARBA00022692"/>
    </source>
</evidence>
<evidence type="ECO:0000256" key="7">
    <source>
        <dbReference type="ARBA" id="ARBA00023303"/>
    </source>
</evidence>
<feature type="transmembrane region" description="Helical" evidence="10">
    <location>
        <begin position="759"/>
        <end position="785"/>
    </location>
</feature>
<protein>
    <recommendedName>
        <fullName evidence="11">Potassium channel domain-containing protein</fullName>
    </recommendedName>
</protein>
<dbReference type="eggNOG" id="KOG1418">
    <property type="taxonomic scope" value="Eukaryota"/>
</dbReference>
<feature type="domain" description="Potassium channel" evidence="11">
    <location>
        <begin position="521"/>
        <end position="590"/>
    </location>
</feature>
<name>K0QZY0_THAOC</name>
<accession>K0QZY0</accession>
<dbReference type="InterPro" id="IPR013099">
    <property type="entry name" value="K_chnl_dom"/>
</dbReference>
<dbReference type="GO" id="GO:0022841">
    <property type="term" value="F:potassium ion leak channel activity"/>
    <property type="evidence" value="ECO:0007669"/>
    <property type="project" value="TreeGrafter"/>
</dbReference>
<evidence type="ECO:0000256" key="8">
    <source>
        <dbReference type="RuleBase" id="RU003857"/>
    </source>
</evidence>
<evidence type="ECO:0000313" key="13">
    <source>
        <dbReference type="Proteomes" id="UP000266841"/>
    </source>
</evidence>
<reference evidence="12 13" key="1">
    <citation type="journal article" date="2012" name="Genome Biol.">
        <title>Genome and low-iron response of an oceanic diatom adapted to chronic iron limitation.</title>
        <authorList>
            <person name="Lommer M."/>
            <person name="Specht M."/>
            <person name="Roy A.S."/>
            <person name="Kraemer L."/>
            <person name="Andreson R."/>
            <person name="Gutowska M.A."/>
            <person name="Wolf J."/>
            <person name="Bergner S.V."/>
            <person name="Schilhabel M.B."/>
            <person name="Klostermeier U.C."/>
            <person name="Beiko R.G."/>
            <person name="Rosenstiel P."/>
            <person name="Hippler M."/>
            <person name="Laroche J."/>
        </authorList>
    </citation>
    <scope>NUCLEOTIDE SEQUENCE [LARGE SCALE GENOMIC DNA]</scope>
    <source>
        <strain evidence="12 13">CCMP1005</strain>
    </source>
</reference>
<evidence type="ECO:0000256" key="6">
    <source>
        <dbReference type="ARBA" id="ARBA00023136"/>
    </source>
</evidence>
<evidence type="ECO:0000256" key="10">
    <source>
        <dbReference type="SAM" id="Phobius"/>
    </source>
</evidence>
<feature type="transmembrane region" description="Helical" evidence="10">
    <location>
        <begin position="544"/>
        <end position="561"/>
    </location>
</feature>
<evidence type="ECO:0000256" key="4">
    <source>
        <dbReference type="ARBA" id="ARBA00022989"/>
    </source>
</evidence>
<feature type="transmembrane region" description="Helical" evidence="10">
    <location>
        <begin position="567"/>
        <end position="591"/>
    </location>
</feature>
<comment type="caution">
    <text evidence="12">The sequence shown here is derived from an EMBL/GenBank/DDBJ whole genome shotgun (WGS) entry which is preliminary data.</text>
</comment>
<feature type="compositionally biased region" description="Polar residues" evidence="9">
    <location>
        <begin position="179"/>
        <end position="221"/>
    </location>
</feature>
<feature type="region of interest" description="Disordered" evidence="9">
    <location>
        <begin position="405"/>
        <end position="438"/>
    </location>
</feature>
<feature type="compositionally biased region" description="Low complexity" evidence="9">
    <location>
        <begin position="417"/>
        <end position="435"/>
    </location>
</feature>
<dbReference type="GO" id="GO:0030322">
    <property type="term" value="P:stabilization of membrane potential"/>
    <property type="evidence" value="ECO:0007669"/>
    <property type="project" value="TreeGrafter"/>
</dbReference>
<dbReference type="PRINTS" id="PR01333">
    <property type="entry name" value="2POREKCHANEL"/>
</dbReference>
<keyword evidence="3 8" id="KW-0812">Transmembrane</keyword>
<keyword evidence="5 8" id="KW-0406">Ion transport</keyword>
<keyword evidence="2 8" id="KW-0813">Transport</keyword>
<dbReference type="Pfam" id="PF07885">
    <property type="entry name" value="Ion_trans_2"/>
    <property type="match status" value="2"/>
</dbReference>
<keyword evidence="4 10" id="KW-1133">Transmembrane helix</keyword>
<dbReference type="Proteomes" id="UP000266841">
    <property type="component" value="Unassembled WGS sequence"/>
</dbReference>
<feature type="domain" description="Potassium channel" evidence="11">
    <location>
        <begin position="773"/>
        <end position="832"/>
    </location>
</feature>
<evidence type="ECO:0000256" key="2">
    <source>
        <dbReference type="ARBA" id="ARBA00022448"/>
    </source>
</evidence>
<gene>
    <name evidence="12" type="ORF">THAOC_36108</name>
</gene>
<comment type="similarity">
    <text evidence="8">Belongs to the two pore domain potassium channel (TC 1.A.1.8) family.</text>
</comment>
<keyword evidence="7 8" id="KW-0407">Ion channel</keyword>
<dbReference type="PANTHER" id="PTHR11003">
    <property type="entry name" value="POTASSIUM CHANNEL, SUBFAMILY K"/>
    <property type="match status" value="1"/>
</dbReference>
<dbReference type="SUPFAM" id="SSF81324">
    <property type="entry name" value="Voltage-gated potassium channels"/>
    <property type="match status" value="2"/>
</dbReference>
<feature type="region of interest" description="Disordered" evidence="9">
    <location>
        <begin position="344"/>
        <end position="387"/>
    </location>
</feature>
<evidence type="ECO:0000313" key="12">
    <source>
        <dbReference type="EMBL" id="EJK45283.1"/>
    </source>
</evidence>
<keyword evidence="6 10" id="KW-0472">Membrane</keyword>
<keyword evidence="13" id="KW-1185">Reference proteome</keyword>
<feature type="region of interest" description="Disordered" evidence="9">
    <location>
        <begin position="148"/>
        <end position="244"/>
    </location>
</feature>